<dbReference type="OrthoDB" id="2372078at2"/>
<protein>
    <recommendedName>
        <fullName evidence="3">DUF4268 domain-containing protein</fullName>
    </recommendedName>
</protein>
<dbReference type="EMBL" id="FOGL01000036">
    <property type="protein sequence ID" value="SES28923.1"/>
    <property type="molecule type" value="Genomic_DNA"/>
</dbReference>
<dbReference type="Proteomes" id="UP000199687">
    <property type="component" value="Unassembled WGS sequence"/>
</dbReference>
<organism evidence="1 2">
    <name type="scientific">Gracilibacillus ureilyticus</name>
    <dbReference type="NCBI Taxonomy" id="531814"/>
    <lineage>
        <taxon>Bacteria</taxon>
        <taxon>Bacillati</taxon>
        <taxon>Bacillota</taxon>
        <taxon>Bacilli</taxon>
        <taxon>Bacillales</taxon>
        <taxon>Bacillaceae</taxon>
        <taxon>Gracilibacillus</taxon>
    </lineage>
</organism>
<reference evidence="1 2" key="1">
    <citation type="submission" date="2016-10" db="EMBL/GenBank/DDBJ databases">
        <authorList>
            <person name="de Groot N.N."/>
        </authorList>
    </citation>
    <scope>NUCLEOTIDE SEQUENCE [LARGE SCALE GENOMIC DNA]</scope>
    <source>
        <strain evidence="1 2">CGMCC 1.7727</strain>
    </source>
</reference>
<dbReference type="AlphaFoldDB" id="A0A1H9W626"/>
<evidence type="ECO:0000313" key="1">
    <source>
        <dbReference type="EMBL" id="SES28923.1"/>
    </source>
</evidence>
<name>A0A1H9W626_9BACI</name>
<accession>A0A1H9W626</accession>
<sequence>MSKNGSKKEYIFNFILQRNPQILRPFLGEVELLELEYDSKKRIDIYGRDLDHSSPIYIESQLGCSDEVHFEKVKYLIETNENESGTFVWIASRFKEEYLVAIEQLLELHAREKPIKILALTLQKGYTTTLNKLNRQKDPDIWNHVNHSEFVLPKLSIVKQWGGLPLGFKDSTMSAPNFPLYSTSPEVMNSYLLSTLRKEIPHLLNVHRSKKLTVNSIVFGSGFSDFSFVINLAACEIAIRLENEWQSPLFQRVVSQFKDVENFETVIYEENRVVFPILDLDNPREKVEMATKLFRKVVDVAIPTIYSL</sequence>
<gene>
    <name evidence="1" type="ORF">SAMN04487944_1366</name>
</gene>
<evidence type="ECO:0008006" key="3">
    <source>
        <dbReference type="Google" id="ProtNLM"/>
    </source>
</evidence>
<evidence type="ECO:0000313" key="2">
    <source>
        <dbReference type="Proteomes" id="UP000199687"/>
    </source>
</evidence>
<dbReference type="RefSeq" id="WP_089744466.1">
    <property type="nucleotide sequence ID" value="NZ_FOGL01000036.1"/>
</dbReference>
<proteinExistence type="predicted"/>
<keyword evidence="2" id="KW-1185">Reference proteome</keyword>